<accession>A0ABW5KSE8</accession>
<dbReference type="SUPFAM" id="SSF49464">
    <property type="entry name" value="Carboxypeptidase regulatory domain-like"/>
    <property type="match status" value="1"/>
</dbReference>
<dbReference type="EMBL" id="JBHULS010000002">
    <property type="protein sequence ID" value="MFD2551744.1"/>
    <property type="molecule type" value="Genomic_DNA"/>
</dbReference>
<keyword evidence="3" id="KW-1185">Reference proteome</keyword>
<dbReference type="Pfam" id="PF13715">
    <property type="entry name" value="CarbopepD_reg_2"/>
    <property type="match status" value="1"/>
</dbReference>
<sequence length="162" mass="18390">MKKTQILLLLLLVCKLSGFSQSTLKGTVKDSLQKPLQNANIIAQPQDSLKRMKFAITDELGRYQLELENSVYEITISFLGYASYKFNTDSKKDTTKNIELKEQDNRLDEVFIELPVMVKKDTITYNVDKFLTGNERKLKNILNNLPGVAVEKDGTITVNGKK</sequence>
<feature type="signal peptide" evidence="1">
    <location>
        <begin position="1"/>
        <end position="22"/>
    </location>
</feature>
<evidence type="ECO:0000313" key="2">
    <source>
        <dbReference type="EMBL" id="MFD2551744.1"/>
    </source>
</evidence>
<keyword evidence="1" id="KW-0732">Signal</keyword>
<evidence type="ECO:0000313" key="3">
    <source>
        <dbReference type="Proteomes" id="UP001597472"/>
    </source>
</evidence>
<protein>
    <submittedName>
        <fullName evidence="2">Carboxypeptidase-like regulatory domain-containing protein</fullName>
    </submittedName>
</protein>
<name>A0ABW5KSE8_9FLAO</name>
<gene>
    <name evidence="2" type="ORF">ACFSQP_07950</name>
</gene>
<dbReference type="RefSeq" id="WP_376893164.1">
    <property type="nucleotide sequence ID" value="NZ_JBHULS010000002.1"/>
</dbReference>
<dbReference type="Proteomes" id="UP001597472">
    <property type="component" value="Unassembled WGS sequence"/>
</dbReference>
<organism evidence="2 3">
    <name type="scientific">Bizionia sediminis</name>
    <dbReference type="NCBI Taxonomy" id="1737064"/>
    <lineage>
        <taxon>Bacteria</taxon>
        <taxon>Pseudomonadati</taxon>
        <taxon>Bacteroidota</taxon>
        <taxon>Flavobacteriia</taxon>
        <taxon>Flavobacteriales</taxon>
        <taxon>Flavobacteriaceae</taxon>
        <taxon>Bizionia</taxon>
    </lineage>
</organism>
<dbReference type="InterPro" id="IPR008969">
    <property type="entry name" value="CarboxyPept-like_regulatory"/>
</dbReference>
<evidence type="ECO:0000256" key="1">
    <source>
        <dbReference type="SAM" id="SignalP"/>
    </source>
</evidence>
<dbReference type="Gene3D" id="2.60.40.1120">
    <property type="entry name" value="Carboxypeptidase-like, regulatory domain"/>
    <property type="match status" value="1"/>
</dbReference>
<reference evidence="3" key="1">
    <citation type="journal article" date="2019" name="Int. J. Syst. Evol. Microbiol.">
        <title>The Global Catalogue of Microorganisms (GCM) 10K type strain sequencing project: providing services to taxonomists for standard genome sequencing and annotation.</title>
        <authorList>
            <consortium name="The Broad Institute Genomics Platform"/>
            <consortium name="The Broad Institute Genome Sequencing Center for Infectious Disease"/>
            <person name="Wu L."/>
            <person name="Ma J."/>
        </authorList>
    </citation>
    <scope>NUCLEOTIDE SEQUENCE [LARGE SCALE GENOMIC DNA]</scope>
    <source>
        <strain evidence="3">KCTC 42587</strain>
    </source>
</reference>
<comment type="caution">
    <text evidence="2">The sequence shown here is derived from an EMBL/GenBank/DDBJ whole genome shotgun (WGS) entry which is preliminary data.</text>
</comment>
<feature type="chain" id="PRO_5047227304" evidence="1">
    <location>
        <begin position="23"/>
        <end position="162"/>
    </location>
</feature>
<proteinExistence type="predicted"/>